<evidence type="ECO:0000313" key="2">
    <source>
        <dbReference type="EMBL" id="MCP2333662.1"/>
    </source>
</evidence>
<dbReference type="Proteomes" id="UP000791080">
    <property type="component" value="Unassembled WGS sequence"/>
</dbReference>
<protein>
    <submittedName>
        <fullName evidence="2">Acyl-CoA carboxylase epsilon subunit</fullName>
    </submittedName>
</protein>
<proteinExistence type="predicted"/>
<reference evidence="2 3" key="2">
    <citation type="submission" date="2022-06" db="EMBL/GenBank/DDBJ databases">
        <title>Genomic Encyclopedia of Type Strains, Phase I: the one thousand microbial genomes (KMG-I) project.</title>
        <authorList>
            <person name="Kyrpides N."/>
        </authorList>
    </citation>
    <scope>NUCLEOTIDE SEQUENCE [LARGE SCALE GENOMIC DNA]</scope>
    <source>
        <strain evidence="2 3">DSM 43889</strain>
    </source>
</reference>
<evidence type="ECO:0000256" key="1">
    <source>
        <dbReference type="SAM" id="MobiDB-lite"/>
    </source>
</evidence>
<organism evidence="2 3">
    <name type="scientific">Actinoalloteichus caeruleus DSM 43889</name>
    <dbReference type="NCBI Taxonomy" id="1120930"/>
    <lineage>
        <taxon>Bacteria</taxon>
        <taxon>Bacillati</taxon>
        <taxon>Actinomycetota</taxon>
        <taxon>Actinomycetes</taxon>
        <taxon>Pseudonocardiales</taxon>
        <taxon>Pseudonocardiaceae</taxon>
        <taxon>Actinoalloteichus</taxon>
        <taxon>Actinoalloteichus cyanogriseus</taxon>
    </lineage>
</organism>
<gene>
    <name evidence="2" type="ORF">G443_003932</name>
</gene>
<keyword evidence="3" id="KW-1185">Reference proteome</keyword>
<dbReference type="InterPro" id="IPR032716">
    <property type="entry name" value="ACC_epsilon"/>
</dbReference>
<dbReference type="Pfam" id="PF13822">
    <property type="entry name" value="ACC_epsilon"/>
    <property type="match status" value="1"/>
</dbReference>
<comment type="caution">
    <text evidence="2">The sequence shown here is derived from an EMBL/GenBank/DDBJ whole genome shotgun (WGS) entry which is preliminary data.</text>
</comment>
<reference evidence="2 3" key="1">
    <citation type="submission" date="2013-07" db="EMBL/GenBank/DDBJ databases">
        <authorList>
            <consortium name="DOE Joint Genome Institute"/>
            <person name="Reeve W."/>
            <person name="Huntemann M."/>
            <person name="Han J."/>
            <person name="Chen A."/>
            <person name="Kyrpides N."/>
            <person name="Mavromatis K."/>
            <person name="Markowitz V."/>
            <person name="Palaniappan K."/>
            <person name="Ivanova N."/>
            <person name="Schaumberg A."/>
            <person name="Pati A."/>
            <person name="Liolios K."/>
            <person name="Nordberg H.P."/>
            <person name="Cantor M.N."/>
            <person name="Hua S.X."/>
            <person name="Woyke T."/>
        </authorList>
    </citation>
    <scope>NUCLEOTIDE SEQUENCE [LARGE SCALE GENOMIC DNA]</scope>
    <source>
        <strain evidence="2 3">DSM 43889</strain>
    </source>
</reference>
<feature type="region of interest" description="Disordered" evidence="1">
    <location>
        <begin position="37"/>
        <end position="78"/>
    </location>
</feature>
<dbReference type="EMBL" id="AUBJ02000001">
    <property type="protein sequence ID" value="MCP2333662.1"/>
    <property type="molecule type" value="Genomic_DNA"/>
</dbReference>
<accession>A0ABT1JMT6</accession>
<evidence type="ECO:0000313" key="3">
    <source>
        <dbReference type="Proteomes" id="UP000791080"/>
    </source>
</evidence>
<name>A0ABT1JMT6_ACTCY</name>
<sequence length="78" mass="8265">MSTNDEGQPARPLLRIVRGSPDDVELAALTSVVASLASAGPAEGGRRERSPWAERSASFRQPLSPGPGAWRRSTLPRG</sequence>
<dbReference type="RefSeq" id="WP_026419347.1">
    <property type="nucleotide sequence ID" value="NZ_AUBJ02000001.1"/>
</dbReference>